<gene>
    <name evidence="1" type="ORF">QTJ16_004105</name>
</gene>
<dbReference type="AlphaFoldDB" id="A0AAD9T258"/>
<accession>A0AAD9T258</accession>
<organism evidence="1 2">
    <name type="scientific">Diplocarpon rosae</name>
    <dbReference type="NCBI Taxonomy" id="946125"/>
    <lineage>
        <taxon>Eukaryota</taxon>
        <taxon>Fungi</taxon>
        <taxon>Dikarya</taxon>
        <taxon>Ascomycota</taxon>
        <taxon>Pezizomycotina</taxon>
        <taxon>Leotiomycetes</taxon>
        <taxon>Helotiales</taxon>
        <taxon>Drepanopezizaceae</taxon>
        <taxon>Diplocarpon</taxon>
    </lineage>
</organism>
<dbReference type="EMBL" id="JAUBYV010000005">
    <property type="protein sequence ID" value="KAK2626930.1"/>
    <property type="molecule type" value="Genomic_DNA"/>
</dbReference>
<name>A0AAD9T258_9HELO</name>
<dbReference type="Proteomes" id="UP001285354">
    <property type="component" value="Unassembled WGS sequence"/>
</dbReference>
<proteinExistence type="predicted"/>
<evidence type="ECO:0000313" key="1">
    <source>
        <dbReference type="EMBL" id="KAK2626930.1"/>
    </source>
</evidence>
<comment type="caution">
    <text evidence="1">The sequence shown here is derived from an EMBL/GenBank/DDBJ whole genome shotgun (WGS) entry which is preliminary data.</text>
</comment>
<reference evidence="1" key="1">
    <citation type="submission" date="2023-06" db="EMBL/GenBank/DDBJ databases">
        <title>Draft genome of Marssonina rosae.</title>
        <authorList>
            <person name="Cheng Q."/>
        </authorList>
    </citation>
    <scope>NUCLEOTIDE SEQUENCE</scope>
    <source>
        <strain evidence="1">R4</strain>
    </source>
</reference>
<protein>
    <submittedName>
        <fullName evidence="1">Uncharacterized protein</fullName>
    </submittedName>
</protein>
<sequence length="53" mass="6240">MTVLMEGFGRYSHDTSKLFDLRSIQDSCLQTSLMLEFYFPDVVRSESWLRFGV</sequence>
<evidence type="ECO:0000313" key="2">
    <source>
        <dbReference type="Proteomes" id="UP001285354"/>
    </source>
</evidence>
<keyword evidence="2" id="KW-1185">Reference proteome</keyword>